<dbReference type="CDD" id="cd05233">
    <property type="entry name" value="SDR_c"/>
    <property type="match status" value="1"/>
</dbReference>
<dbReference type="HOGENOM" id="CLU_010194_1_3_10"/>
<reference evidence="3" key="1">
    <citation type="submission" date="2005-08" db="EMBL/GenBank/DDBJ databases">
        <title>Complete sequence of Chlorobium chlorochromatii CaD3.</title>
        <authorList>
            <person name="Copeland A."/>
            <person name="Lucas S."/>
            <person name="Lapidus A."/>
            <person name="Barry K."/>
            <person name="Detter J.C."/>
            <person name="Glavina T."/>
            <person name="Hammon N."/>
            <person name="Israni S."/>
            <person name="Pitluck S."/>
            <person name="Bryant D."/>
            <person name="Schmutz J."/>
            <person name="Larimer F."/>
            <person name="Land M."/>
            <person name="Kyrpides N."/>
            <person name="Ivanova N."/>
            <person name="Richardson P."/>
        </authorList>
    </citation>
    <scope>NUCLEOTIDE SEQUENCE [LARGE SCALE GENOMIC DNA]</scope>
    <source>
        <strain evidence="3">CaD3</strain>
    </source>
</reference>
<keyword evidence="2 3" id="KW-0560">Oxidoreductase</keyword>
<evidence type="ECO:0000313" key="3">
    <source>
        <dbReference type="EMBL" id="ABB27535.1"/>
    </source>
</evidence>
<dbReference type="GO" id="GO:0004316">
    <property type="term" value="F:3-oxoacyl-[acyl-carrier-protein] reductase (NADPH) activity"/>
    <property type="evidence" value="ECO:0007669"/>
    <property type="project" value="UniProtKB-EC"/>
</dbReference>
<organism evidence="3">
    <name type="scientific">Chlorobium chlorochromatii (strain CaD3)</name>
    <dbReference type="NCBI Taxonomy" id="340177"/>
    <lineage>
        <taxon>Bacteria</taxon>
        <taxon>Pseudomonadati</taxon>
        <taxon>Chlorobiota</taxon>
        <taxon>Chlorobiia</taxon>
        <taxon>Chlorobiales</taxon>
        <taxon>Chlorobiaceae</taxon>
        <taxon>Chlorobium/Pelodictyon group</taxon>
        <taxon>Chlorobium</taxon>
    </lineage>
</organism>
<dbReference type="InterPro" id="IPR020904">
    <property type="entry name" value="Sc_DH/Rdtase_CS"/>
</dbReference>
<dbReference type="InterPro" id="IPR002347">
    <property type="entry name" value="SDR_fam"/>
</dbReference>
<dbReference type="STRING" id="340177.Cag_0259"/>
<gene>
    <name evidence="3" type="ordered locus">Cag_0259</name>
</gene>
<dbReference type="Pfam" id="PF13561">
    <property type="entry name" value="adh_short_C2"/>
    <property type="match status" value="1"/>
</dbReference>
<dbReference type="KEGG" id="cch:Cag_0259"/>
<evidence type="ECO:0000256" key="2">
    <source>
        <dbReference type="ARBA" id="ARBA00023002"/>
    </source>
</evidence>
<name>Q3ATZ0_CHLCH</name>
<evidence type="ECO:0000256" key="1">
    <source>
        <dbReference type="ARBA" id="ARBA00006484"/>
    </source>
</evidence>
<proteinExistence type="inferred from homology"/>
<dbReference type="PROSITE" id="PS00061">
    <property type="entry name" value="ADH_SHORT"/>
    <property type="match status" value="1"/>
</dbReference>
<dbReference type="AlphaFoldDB" id="Q3ATZ0"/>
<sequence length="246" mass="26995">MQKNISQKTCFMTGATGVLGSAIAEAIAKQGYSLFFTWNGSEAKALLLLERLQAISPHSAMVRCDVAQPSAIAEAFIEFRERYQRLDLLVASASNFFRTTLPEVTEAEWDALVNTNLKGTFFTMQEAARMMQQQSFVSRIITMTDISANLAWRGFAPYTASKAAIQHITRLFAKTFAPTILVNSIAPGTITLNPEHATEAALDAVTNVPLRRTGEPADIVRTVLFLLEQEYMTGQILAVDGGRLLA</sequence>
<protein>
    <submittedName>
        <fullName evidence="3">3-oxoacyl-(Acyl-carrier-protein) reductase, putative</fullName>
        <ecNumber evidence="3">1.1.1.100</ecNumber>
    </submittedName>
</protein>
<dbReference type="PANTHER" id="PTHR43639">
    <property type="entry name" value="OXIDOREDUCTASE, SHORT-CHAIN DEHYDROGENASE/REDUCTASE FAMILY (AFU_ORTHOLOGUE AFUA_5G02870)"/>
    <property type="match status" value="1"/>
</dbReference>
<dbReference type="EC" id="1.1.1.100" evidence="3"/>
<dbReference type="eggNOG" id="COG1028">
    <property type="taxonomic scope" value="Bacteria"/>
</dbReference>
<dbReference type="InterPro" id="IPR036291">
    <property type="entry name" value="NAD(P)-bd_dom_sf"/>
</dbReference>
<dbReference type="PRINTS" id="PR00081">
    <property type="entry name" value="GDHRDH"/>
</dbReference>
<accession>Q3ATZ0</accession>
<dbReference type="PANTHER" id="PTHR43639:SF1">
    <property type="entry name" value="SHORT-CHAIN DEHYDROGENASE_REDUCTASE FAMILY PROTEIN"/>
    <property type="match status" value="1"/>
</dbReference>
<comment type="similarity">
    <text evidence="1">Belongs to the short-chain dehydrogenases/reductases (SDR) family.</text>
</comment>
<dbReference type="SUPFAM" id="SSF51735">
    <property type="entry name" value="NAD(P)-binding Rossmann-fold domains"/>
    <property type="match status" value="1"/>
</dbReference>
<dbReference type="EMBL" id="CP000108">
    <property type="protein sequence ID" value="ABB27535.1"/>
    <property type="molecule type" value="Genomic_DNA"/>
</dbReference>
<dbReference type="Gene3D" id="3.40.50.720">
    <property type="entry name" value="NAD(P)-binding Rossmann-like Domain"/>
    <property type="match status" value="1"/>
</dbReference>